<dbReference type="PROSITE" id="PS51257">
    <property type="entry name" value="PROKAR_LIPOPROTEIN"/>
    <property type="match status" value="1"/>
</dbReference>
<reference evidence="2" key="2">
    <citation type="submission" date="2022-07" db="EMBL/GenBank/DDBJ databases">
        <title>Parvimonas micra travels from the subgingival sulcus of the human oral cavity to the colorectal adenocarcinoma.</title>
        <authorList>
            <person name="Conde-Perez K."/>
            <person name="Buetas E."/>
            <person name="Aja-Macaya P."/>
            <person name="Martin-De Arribas E."/>
            <person name="Iglesias-Corras I."/>
            <person name="Trigo-Tasende N."/>
            <person name="Nasser-Ali M."/>
            <person name="Estevez L.S."/>
            <person name="Rumbo-Feal S."/>
            <person name="Otero-Alen B."/>
            <person name="Noguera J.F."/>
            <person name="Concha A."/>
            <person name="Pardinas-Lopez S."/>
            <person name="Carda-Dieguez M."/>
            <person name="Gomez-Randulfe I."/>
            <person name="Martinez-Lago N."/>
            <person name="Ladra S."/>
            <person name="Aparicio L.A."/>
            <person name="Bou G."/>
            <person name="Mira A."/>
            <person name="Vallejo J.A."/>
            <person name="Poza M."/>
        </authorList>
    </citation>
    <scope>NUCLEOTIDE SEQUENCE</scope>
    <source>
        <strain evidence="2">PM102KC-G-1</strain>
    </source>
</reference>
<reference evidence="1 3" key="1">
    <citation type="submission" date="2014-10" db="EMBL/GenBank/DDBJ databases">
        <title>Complete genome sequence of Parvimonas micra KCOM 1535 (= ChDC B708).</title>
        <authorList>
            <person name="Kook J.-K."/>
            <person name="Park S.-N."/>
            <person name="Lim Y.K."/>
            <person name="Roh H."/>
        </authorList>
    </citation>
    <scope>NUCLEOTIDE SEQUENCE [LARGE SCALE GENOMIC DNA]</scope>
    <source>
        <strain evidence="1">KCOM 1535</strain>
        <strain evidence="3">KCOM 1535 / ChDC B708</strain>
    </source>
</reference>
<dbReference type="KEGG" id="pmic:NW74_00040"/>
<dbReference type="EMBL" id="CP101412">
    <property type="protein sequence ID" value="WBB30919.1"/>
    <property type="molecule type" value="Genomic_DNA"/>
</dbReference>
<dbReference type="RefSeq" id="WP_041953130.1">
    <property type="nucleotide sequence ID" value="NZ_CP009761.1"/>
</dbReference>
<evidence type="ECO:0000313" key="1">
    <source>
        <dbReference type="EMBL" id="AIZ35877.1"/>
    </source>
</evidence>
<dbReference type="Proteomes" id="UP000031386">
    <property type="component" value="Chromosome"/>
</dbReference>
<dbReference type="Pfam" id="PF20316">
    <property type="entry name" value="DUF6612"/>
    <property type="match status" value="1"/>
</dbReference>
<name>A0A0B4RZ57_9FIRM</name>
<dbReference type="EMBL" id="CP009761">
    <property type="protein sequence ID" value="AIZ35877.1"/>
    <property type="molecule type" value="Genomic_DNA"/>
</dbReference>
<proteinExistence type="predicted"/>
<dbReference type="STRING" id="33033.NW74_00040"/>
<keyword evidence="1" id="KW-0808">Transferase</keyword>
<dbReference type="Proteomes" id="UP001210690">
    <property type="component" value="Chromosome"/>
</dbReference>
<dbReference type="OrthoDB" id="2413866at2"/>
<dbReference type="AlphaFoldDB" id="A0A0B4RZ57"/>
<organism evidence="1 3">
    <name type="scientific">Parvimonas micra</name>
    <dbReference type="NCBI Taxonomy" id="33033"/>
    <lineage>
        <taxon>Bacteria</taxon>
        <taxon>Bacillati</taxon>
        <taxon>Bacillota</taxon>
        <taxon>Tissierellia</taxon>
        <taxon>Tissierellales</taxon>
        <taxon>Peptoniphilaceae</taxon>
        <taxon>Parvimonas</taxon>
    </lineage>
</organism>
<dbReference type="GO" id="GO:0016740">
    <property type="term" value="F:transferase activity"/>
    <property type="evidence" value="ECO:0007669"/>
    <property type="project" value="UniProtKB-KW"/>
</dbReference>
<sequence>MKIIQKILVFLTIFSFFIIAVGCSFNRDNTVNEDLINKISNATKSIKSTNAKIETKLNFTNPDQNVKAIITLNSSITTNPSIVKISRNEERNGQKVENIFYITDDTVYIEDVETNTWKKAINEKFRQSYNRRISLTNFESVTEFLNSIKNKMKVSEQDLFYEVNYSGSELSVKEVLAKITTLIQPDIDRLIKQLLPEKIEVKYIIDKKTFLPIECKIKAKFAYFKDGKRVDSVSLDEEIIIKYSEINEVEEIIIPDEAKDGKFIEDELSYN</sequence>
<dbReference type="Gene3D" id="2.50.20.20">
    <property type="match status" value="1"/>
</dbReference>
<evidence type="ECO:0000313" key="2">
    <source>
        <dbReference type="EMBL" id="WBB30919.1"/>
    </source>
</evidence>
<accession>A0A0B4RZ57</accession>
<keyword evidence="3" id="KW-1185">Reference proteome</keyword>
<protein>
    <submittedName>
        <fullName evidence="1">Aspartate carbamoyltransferase</fullName>
    </submittedName>
</protein>
<gene>
    <name evidence="2" type="ORF">NM222_00135</name>
    <name evidence="1" type="ORF">NW74_00040</name>
</gene>
<evidence type="ECO:0000313" key="3">
    <source>
        <dbReference type="Proteomes" id="UP000031386"/>
    </source>
</evidence>
<dbReference type="InterPro" id="IPR046720">
    <property type="entry name" value="DUF6612"/>
</dbReference>